<dbReference type="RefSeq" id="WP_126982683.1">
    <property type="nucleotide sequence ID" value="NZ_CP034670.1"/>
</dbReference>
<feature type="compositionally biased region" description="Polar residues" evidence="1">
    <location>
        <begin position="26"/>
        <end position="50"/>
    </location>
</feature>
<proteinExistence type="predicted"/>
<feature type="signal peptide" evidence="2">
    <location>
        <begin position="1"/>
        <end position="18"/>
    </location>
</feature>
<dbReference type="Proteomes" id="UP000282435">
    <property type="component" value="Chromosome"/>
</dbReference>
<dbReference type="AlphaFoldDB" id="A0A3S9SI46"/>
<gene>
    <name evidence="3" type="ORF">ELB75_03160</name>
</gene>
<feature type="region of interest" description="Disordered" evidence="1">
    <location>
        <begin position="22"/>
        <end position="55"/>
    </location>
</feature>
<evidence type="ECO:0000256" key="2">
    <source>
        <dbReference type="SAM" id="SignalP"/>
    </source>
</evidence>
<reference evidence="3 4" key="1">
    <citation type="submission" date="2018-12" db="EMBL/GenBank/DDBJ databases">
        <title>Genome sequencing of Eikenella corrodens KCOM 3110 (= JS217).</title>
        <authorList>
            <person name="Koo J.-K."/>
            <person name="Park S.-N."/>
            <person name="Lim Y.K."/>
        </authorList>
    </citation>
    <scope>NUCLEOTIDE SEQUENCE [LARGE SCALE GENOMIC DNA]</scope>
    <source>
        <strain evidence="3 4">KCOM 3110</strain>
    </source>
</reference>
<keyword evidence="2" id="KW-0732">Signal</keyword>
<dbReference type="EMBL" id="CP034670">
    <property type="protein sequence ID" value="AZR59119.1"/>
    <property type="molecule type" value="Genomic_DNA"/>
</dbReference>
<dbReference type="OrthoDB" id="8610707at2"/>
<feature type="chain" id="PRO_5019324634" evidence="2">
    <location>
        <begin position="19"/>
        <end position="168"/>
    </location>
</feature>
<evidence type="ECO:0000256" key="1">
    <source>
        <dbReference type="SAM" id="MobiDB-lite"/>
    </source>
</evidence>
<evidence type="ECO:0000313" key="3">
    <source>
        <dbReference type="EMBL" id="AZR59119.1"/>
    </source>
</evidence>
<protein>
    <submittedName>
        <fullName evidence="3">Uncharacterized protein</fullName>
    </submittedName>
</protein>
<evidence type="ECO:0000313" key="4">
    <source>
        <dbReference type="Proteomes" id="UP000282435"/>
    </source>
</evidence>
<sequence length="168" mass="18772">MKRLPTLLSCLFFLTACQKDPAMPTAASSPQTNEPQTREPQTSEPQITEPRTNEEIRDTAEKFLAQYRYLDAASWAYELQQRGVTLPPHLQAVLDEMHYDPEAPLSTGSIFALSPQQIARLQPKAENGDTAAAIRLAQYYRMASGFTPEDQRLAAYWEAKAAGARQAQ</sequence>
<organism evidence="3 4">
    <name type="scientific">Eikenella corrodens</name>
    <dbReference type="NCBI Taxonomy" id="539"/>
    <lineage>
        <taxon>Bacteria</taxon>
        <taxon>Pseudomonadati</taxon>
        <taxon>Pseudomonadota</taxon>
        <taxon>Betaproteobacteria</taxon>
        <taxon>Neisseriales</taxon>
        <taxon>Neisseriaceae</taxon>
        <taxon>Eikenella</taxon>
    </lineage>
</organism>
<name>A0A3S9SI46_EIKCO</name>
<dbReference type="PROSITE" id="PS51257">
    <property type="entry name" value="PROKAR_LIPOPROTEIN"/>
    <property type="match status" value="1"/>
</dbReference>
<accession>A0A3S9SI46</accession>